<reference evidence="5" key="1">
    <citation type="journal article" date="2019" name="Int. J. Syst. Evol. Microbiol.">
        <title>The Global Catalogue of Microorganisms (GCM) 10K type strain sequencing project: providing services to taxonomists for standard genome sequencing and annotation.</title>
        <authorList>
            <consortium name="The Broad Institute Genomics Platform"/>
            <consortium name="The Broad Institute Genome Sequencing Center for Infectious Disease"/>
            <person name="Wu L."/>
            <person name="Ma J."/>
        </authorList>
    </citation>
    <scope>NUCLEOTIDE SEQUENCE [LARGE SCALE GENOMIC DNA]</scope>
    <source>
        <strain evidence="5">JCM 17304</strain>
    </source>
</reference>
<evidence type="ECO:0000313" key="4">
    <source>
        <dbReference type="EMBL" id="GAA4102570.1"/>
    </source>
</evidence>
<sequence length="291" mass="31757">MNNMQDFSGKTIVVTGGASGVGLALCRRFGRAGMNVVVADIEQKALDKAVSELASSGITAIGVVADVTNAESVENLAIKAYEQFSKVHILCNNAGVGVKEADRKIWNLSAKDWSWGYSVNVMGIANGIRAFVPRMLESGVEGHIVNTTSFNGGCIAFPTTPIYASSKAAVTSLTEVLYAQLAKESKKLKVHLLFPGPHMVNTQILASQRNRQAEFQDEVKVEDYMTMEDLKKSALGANIEFKLTEPEEVADACYDGICDDKFWIRPYLEDHQQMISARCDTLIKNLNPVVM</sequence>
<dbReference type="PANTHER" id="PTHR24321:SF8">
    <property type="entry name" value="ESTRADIOL 17-BETA-DEHYDROGENASE 8-RELATED"/>
    <property type="match status" value="1"/>
</dbReference>
<evidence type="ECO:0000256" key="2">
    <source>
        <dbReference type="ARBA" id="ARBA00023002"/>
    </source>
</evidence>
<dbReference type="Proteomes" id="UP001500392">
    <property type="component" value="Unassembled WGS sequence"/>
</dbReference>
<accession>A0ABP7X2W0</accession>
<organism evidence="4 5">
    <name type="scientific">Zhongshania borealis</name>
    <dbReference type="NCBI Taxonomy" id="889488"/>
    <lineage>
        <taxon>Bacteria</taxon>
        <taxon>Pseudomonadati</taxon>
        <taxon>Pseudomonadota</taxon>
        <taxon>Gammaproteobacteria</taxon>
        <taxon>Cellvibrionales</taxon>
        <taxon>Spongiibacteraceae</taxon>
        <taxon>Zhongshania</taxon>
    </lineage>
</organism>
<keyword evidence="5" id="KW-1185">Reference proteome</keyword>
<proteinExistence type="inferred from homology"/>
<dbReference type="Gene3D" id="3.40.50.720">
    <property type="entry name" value="NAD(P)-binding Rossmann-like Domain"/>
    <property type="match status" value="1"/>
</dbReference>
<evidence type="ECO:0000256" key="3">
    <source>
        <dbReference type="RuleBase" id="RU000363"/>
    </source>
</evidence>
<gene>
    <name evidence="4" type="ORF">GCM10022414_30500</name>
</gene>
<dbReference type="SUPFAM" id="SSF51735">
    <property type="entry name" value="NAD(P)-binding Rossmann-fold domains"/>
    <property type="match status" value="1"/>
</dbReference>
<comment type="caution">
    <text evidence="4">The sequence shown here is derived from an EMBL/GenBank/DDBJ whole genome shotgun (WGS) entry which is preliminary data.</text>
</comment>
<dbReference type="PRINTS" id="PR00081">
    <property type="entry name" value="GDHRDH"/>
</dbReference>
<dbReference type="PRINTS" id="PR00080">
    <property type="entry name" value="SDRFAMILY"/>
</dbReference>
<evidence type="ECO:0008006" key="6">
    <source>
        <dbReference type="Google" id="ProtNLM"/>
    </source>
</evidence>
<dbReference type="PANTHER" id="PTHR24321">
    <property type="entry name" value="DEHYDROGENASES, SHORT CHAIN"/>
    <property type="match status" value="1"/>
</dbReference>
<keyword evidence="2" id="KW-0560">Oxidoreductase</keyword>
<evidence type="ECO:0000256" key="1">
    <source>
        <dbReference type="ARBA" id="ARBA00006484"/>
    </source>
</evidence>
<evidence type="ECO:0000313" key="5">
    <source>
        <dbReference type="Proteomes" id="UP001500392"/>
    </source>
</evidence>
<dbReference type="CDD" id="cd05233">
    <property type="entry name" value="SDR_c"/>
    <property type="match status" value="1"/>
</dbReference>
<comment type="similarity">
    <text evidence="1 3">Belongs to the short-chain dehydrogenases/reductases (SDR) family.</text>
</comment>
<dbReference type="InterPro" id="IPR002347">
    <property type="entry name" value="SDR_fam"/>
</dbReference>
<name>A0ABP7X2W0_9GAMM</name>
<dbReference type="InterPro" id="IPR036291">
    <property type="entry name" value="NAD(P)-bd_dom_sf"/>
</dbReference>
<protein>
    <recommendedName>
        <fullName evidence="6">SDR family NAD(P)-dependent oxidoreductase</fullName>
    </recommendedName>
</protein>
<dbReference type="Pfam" id="PF00106">
    <property type="entry name" value="adh_short"/>
    <property type="match status" value="1"/>
</dbReference>
<dbReference type="EMBL" id="BAABDM010000007">
    <property type="protein sequence ID" value="GAA4102570.1"/>
    <property type="molecule type" value="Genomic_DNA"/>
</dbReference>